<evidence type="ECO:0000256" key="1">
    <source>
        <dbReference type="SAM" id="Coils"/>
    </source>
</evidence>
<keyword evidence="4" id="KW-1185">Reference proteome</keyword>
<reference evidence="3 4" key="1">
    <citation type="journal article" date="2024" name="Nat. Commun.">
        <title>Phylogenomics reveals the evolutionary origins of lichenization in chlorophyte algae.</title>
        <authorList>
            <person name="Puginier C."/>
            <person name="Libourel C."/>
            <person name="Otte J."/>
            <person name="Skaloud P."/>
            <person name="Haon M."/>
            <person name="Grisel S."/>
            <person name="Petersen M."/>
            <person name="Berrin J.G."/>
            <person name="Delaux P.M."/>
            <person name="Dal Grande F."/>
            <person name="Keller J."/>
        </authorList>
    </citation>
    <scope>NUCLEOTIDE SEQUENCE [LARGE SCALE GENOMIC DNA]</scope>
    <source>
        <strain evidence="3 4">SAG 245.80</strain>
    </source>
</reference>
<sequence length="246" mass="25994">MADLDLDELFSVRRVEVVEQVQADNLKLALRHVLDELRRAAEAQQAAGVDSLRESLASLQRAQEDTRAELAAATAAQANAASEGAPWLHKTYGAAEEGRHAGGAAAADLASMRSADVDYAMLACRPLLGYRCMSCDRSLQGLDGCAGPHISSAAFASSAMEYTRASGVDPEKSLSPVRSMQRPHTSGNVGSDGLNGGSGERLRGSQSWYSEKHGPPFELRPRQDVGPRLPPGGWRAAGSSHNVGAT</sequence>
<feature type="region of interest" description="Disordered" evidence="2">
    <location>
        <begin position="166"/>
        <end position="246"/>
    </location>
</feature>
<feature type="compositionally biased region" description="Basic and acidic residues" evidence="2">
    <location>
        <begin position="210"/>
        <end position="225"/>
    </location>
</feature>
<comment type="caution">
    <text evidence="3">The sequence shown here is derived from an EMBL/GenBank/DDBJ whole genome shotgun (WGS) entry which is preliminary data.</text>
</comment>
<dbReference type="Proteomes" id="UP001445335">
    <property type="component" value="Unassembled WGS sequence"/>
</dbReference>
<dbReference type="EMBL" id="JALJOU010000066">
    <property type="protein sequence ID" value="KAK9826399.1"/>
    <property type="molecule type" value="Genomic_DNA"/>
</dbReference>
<proteinExistence type="predicted"/>
<keyword evidence="1" id="KW-0175">Coiled coil</keyword>
<evidence type="ECO:0000313" key="3">
    <source>
        <dbReference type="EMBL" id="KAK9826399.1"/>
    </source>
</evidence>
<gene>
    <name evidence="3" type="ORF">WJX81_008414</name>
</gene>
<evidence type="ECO:0000313" key="4">
    <source>
        <dbReference type="Proteomes" id="UP001445335"/>
    </source>
</evidence>
<feature type="compositionally biased region" description="Polar residues" evidence="2">
    <location>
        <begin position="176"/>
        <end position="189"/>
    </location>
</feature>
<organism evidence="3 4">
    <name type="scientific">Elliptochloris bilobata</name>
    <dbReference type="NCBI Taxonomy" id="381761"/>
    <lineage>
        <taxon>Eukaryota</taxon>
        <taxon>Viridiplantae</taxon>
        <taxon>Chlorophyta</taxon>
        <taxon>core chlorophytes</taxon>
        <taxon>Trebouxiophyceae</taxon>
        <taxon>Trebouxiophyceae incertae sedis</taxon>
        <taxon>Elliptochloris clade</taxon>
        <taxon>Elliptochloris</taxon>
    </lineage>
</organism>
<accession>A0AAW1QXY7</accession>
<name>A0AAW1QXY7_9CHLO</name>
<dbReference type="AlphaFoldDB" id="A0AAW1QXY7"/>
<feature type="coiled-coil region" evidence="1">
    <location>
        <begin position="23"/>
        <end position="76"/>
    </location>
</feature>
<protein>
    <submittedName>
        <fullName evidence="3">Uncharacterized protein</fullName>
    </submittedName>
</protein>
<evidence type="ECO:0000256" key="2">
    <source>
        <dbReference type="SAM" id="MobiDB-lite"/>
    </source>
</evidence>